<name>A0A9X7UAS2_SPHYA</name>
<accession>A0A9X7UAS2</accession>
<dbReference type="AlphaFoldDB" id="A0A9X7UAS2"/>
<protein>
    <submittedName>
        <fullName evidence="1">Uncharacterized protein</fullName>
    </submittedName>
</protein>
<evidence type="ECO:0000313" key="2">
    <source>
        <dbReference type="Proteomes" id="UP000515377"/>
    </source>
</evidence>
<dbReference type="Proteomes" id="UP000515377">
    <property type="component" value="Chromosome"/>
</dbReference>
<gene>
    <name evidence="1" type="ORF">H3V42_29455</name>
</gene>
<dbReference type="EMBL" id="CP060122">
    <property type="protein sequence ID" value="QNG45824.1"/>
    <property type="molecule type" value="Genomic_DNA"/>
</dbReference>
<reference evidence="1 2" key="1">
    <citation type="submission" date="2020-07" db="EMBL/GenBank/DDBJ databases">
        <title>Whole genome sequence of Sphingobium yanoikuyae A3.</title>
        <authorList>
            <person name="Han S.-S."/>
        </authorList>
    </citation>
    <scope>NUCLEOTIDE SEQUENCE [LARGE SCALE GENOMIC DNA]</scope>
    <source>
        <strain evidence="1 2">A3</strain>
    </source>
</reference>
<evidence type="ECO:0000313" key="1">
    <source>
        <dbReference type="EMBL" id="QNG45824.1"/>
    </source>
</evidence>
<proteinExistence type="predicted"/>
<organism evidence="1 2">
    <name type="scientific">Sphingobium yanoikuyae</name>
    <name type="common">Sphingomonas yanoikuyae</name>
    <dbReference type="NCBI Taxonomy" id="13690"/>
    <lineage>
        <taxon>Bacteria</taxon>
        <taxon>Pseudomonadati</taxon>
        <taxon>Pseudomonadota</taxon>
        <taxon>Alphaproteobacteria</taxon>
        <taxon>Sphingomonadales</taxon>
        <taxon>Sphingomonadaceae</taxon>
        <taxon>Sphingobium</taxon>
    </lineage>
</organism>
<sequence>MGADSILYLCNFIALCDFHISVIKVKSNAERKFHPIRIASCTRKKAMRRKQRGLKKHRLMDWVRRLLLPGASGGR</sequence>